<reference evidence="3 4" key="1">
    <citation type="journal article" date="2022" name="Nat. Genet.">
        <title>Improved pea reference genome and pan-genome highlight genomic features and evolutionary characteristics.</title>
        <authorList>
            <person name="Yang T."/>
            <person name="Liu R."/>
            <person name="Luo Y."/>
            <person name="Hu S."/>
            <person name="Wang D."/>
            <person name="Wang C."/>
            <person name="Pandey M.K."/>
            <person name="Ge S."/>
            <person name="Xu Q."/>
            <person name="Li N."/>
            <person name="Li G."/>
            <person name="Huang Y."/>
            <person name="Saxena R.K."/>
            <person name="Ji Y."/>
            <person name="Li M."/>
            <person name="Yan X."/>
            <person name="He Y."/>
            <person name="Liu Y."/>
            <person name="Wang X."/>
            <person name="Xiang C."/>
            <person name="Varshney R.K."/>
            <person name="Ding H."/>
            <person name="Gao S."/>
            <person name="Zong X."/>
        </authorList>
    </citation>
    <scope>NUCLEOTIDE SEQUENCE [LARGE SCALE GENOMIC DNA]</scope>
    <source>
        <strain evidence="3 4">cv. Zhongwan 6</strain>
    </source>
</reference>
<comment type="caution">
    <text evidence="3">The sequence shown here is derived from an EMBL/GenBank/DDBJ whole genome shotgun (WGS) entry which is preliminary data.</text>
</comment>
<proteinExistence type="predicted"/>
<keyword evidence="4" id="KW-1185">Reference proteome</keyword>
<feature type="signal peptide" evidence="2">
    <location>
        <begin position="1"/>
        <end position="22"/>
    </location>
</feature>
<evidence type="ECO:0000256" key="2">
    <source>
        <dbReference type="SAM" id="SignalP"/>
    </source>
</evidence>
<name>A0A9D4YJR8_PEA</name>
<gene>
    <name evidence="3" type="ORF">KIW84_025185</name>
</gene>
<evidence type="ECO:0000313" key="3">
    <source>
        <dbReference type="EMBL" id="KAI5439714.1"/>
    </source>
</evidence>
<feature type="compositionally biased region" description="Polar residues" evidence="1">
    <location>
        <begin position="348"/>
        <end position="361"/>
    </location>
</feature>
<sequence length="550" mass="60416">MSMLALILPCGFGFFTLMPTWSCLEHLGFLAVPIHFHPTAFALLHHPNAQSALAATTKKKQLIHCHKPQTETRKCNSSNKSIIQCLIQMQATMERLKSTLPCSPFDMLTPNFDATHHMLNSLAARHAQYDHRPVNKKKTISSKDSSKGHQQVVRVKIGLLKTKKKQQQQTYQDTLLIQGDPLHQKQHASLPSPSYSKPDFLDSGMKFAASVSPGQNMLGSLCSEGSGNLLNLSSGHSVLTEQLPQQTWASKYSPSQVDGIGNSMSHVQYSGRDTALAPPHCNSDAQNSVLFGVNIDSSGLLLPTTVPRYTSVSADADTSTMPLGESGLQGSPYHCMQDSSELLQTAKSKPGYNRSNTQSLHSAAPEPLDQGDEKSDLLGYVVFSGKLVLDKRKISVNNNKSDAQQTSFDTTNQASVDAKLTSKALLWGSHVLHLDDVISVSYHAGLKYFTVHSYPMKKASCGLSCSIKSRRSRKDFRFVATTIEEAIQWVGGFADQHCFINCLPHPLVSSKKQASSELFQTDTPPELLFRCKTPPKMLVILNPHGQRSFK</sequence>
<organism evidence="3 4">
    <name type="scientific">Pisum sativum</name>
    <name type="common">Garden pea</name>
    <name type="synonym">Lathyrus oleraceus</name>
    <dbReference type="NCBI Taxonomy" id="3888"/>
    <lineage>
        <taxon>Eukaryota</taxon>
        <taxon>Viridiplantae</taxon>
        <taxon>Streptophyta</taxon>
        <taxon>Embryophyta</taxon>
        <taxon>Tracheophyta</taxon>
        <taxon>Spermatophyta</taxon>
        <taxon>Magnoliopsida</taxon>
        <taxon>eudicotyledons</taxon>
        <taxon>Gunneridae</taxon>
        <taxon>Pentapetalae</taxon>
        <taxon>rosids</taxon>
        <taxon>fabids</taxon>
        <taxon>Fabales</taxon>
        <taxon>Fabaceae</taxon>
        <taxon>Papilionoideae</taxon>
        <taxon>50 kb inversion clade</taxon>
        <taxon>NPAAA clade</taxon>
        <taxon>Hologalegina</taxon>
        <taxon>IRL clade</taxon>
        <taxon>Fabeae</taxon>
        <taxon>Lathyrus</taxon>
    </lineage>
</organism>
<feature type="region of interest" description="Disordered" evidence="1">
    <location>
        <begin position="348"/>
        <end position="372"/>
    </location>
</feature>
<evidence type="ECO:0000256" key="1">
    <source>
        <dbReference type="SAM" id="MobiDB-lite"/>
    </source>
</evidence>
<keyword evidence="2" id="KW-0732">Signal</keyword>
<protein>
    <submittedName>
        <fullName evidence="3">Uncharacterized protein</fullName>
    </submittedName>
</protein>
<evidence type="ECO:0000313" key="4">
    <source>
        <dbReference type="Proteomes" id="UP001058974"/>
    </source>
</evidence>
<dbReference type="Gramene" id="Psat02G0518500-T1">
    <property type="protein sequence ID" value="KAI5439714.1"/>
    <property type="gene ID" value="KIW84_025185"/>
</dbReference>
<dbReference type="Proteomes" id="UP001058974">
    <property type="component" value="Chromosome 2"/>
</dbReference>
<feature type="chain" id="PRO_5038888221" evidence="2">
    <location>
        <begin position="23"/>
        <end position="550"/>
    </location>
</feature>
<dbReference type="AlphaFoldDB" id="A0A9D4YJR8"/>
<dbReference type="EMBL" id="JAMSHJ010000002">
    <property type="protein sequence ID" value="KAI5439714.1"/>
    <property type="molecule type" value="Genomic_DNA"/>
</dbReference>
<accession>A0A9D4YJR8</accession>